<dbReference type="Proteomes" id="UP001175000">
    <property type="component" value="Unassembled WGS sequence"/>
</dbReference>
<feature type="domain" description="2EXR" evidence="2">
    <location>
        <begin position="135"/>
        <end position="251"/>
    </location>
</feature>
<accession>A0AA40CE23</accession>
<gene>
    <name evidence="3" type="ORF">B0T14DRAFT_599137</name>
</gene>
<evidence type="ECO:0000259" key="2">
    <source>
        <dbReference type="Pfam" id="PF20150"/>
    </source>
</evidence>
<organism evidence="3 4">
    <name type="scientific">Immersiella caudata</name>
    <dbReference type="NCBI Taxonomy" id="314043"/>
    <lineage>
        <taxon>Eukaryota</taxon>
        <taxon>Fungi</taxon>
        <taxon>Dikarya</taxon>
        <taxon>Ascomycota</taxon>
        <taxon>Pezizomycotina</taxon>
        <taxon>Sordariomycetes</taxon>
        <taxon>Sordariomycetidae</taxon>
        <taxon>Sordariales</taxon>
        <taxon>Lasiosphaeriaceae</taxon>
        <taxon>Immersiella</taxon>
    </lineage>
</organism>
<comment type="caution">
    <text evidence="3">The sequence shown here is derived from an EMBL/GenBank/DDBJ whole genome shotgun (WGS) entry which is preliminary data.</text>
</comment>
<evidence type="ECO:0000313" key="4">
    <source>
        <dbReference type="Proteomes" id="UP001175000"/>
    </source>
</evidence>
<dbReference type="Pfam" id="PF20150">
    <property type="entry name" value="2EXR"/>
    <property type="match status" value="1"/>
</dbReference>
<evidence type="ECO:0000313" key="3">
    <source>
        <dbReference type="EMBL" id="KAK0633998.1"/>
    </source>
</evidence>
<reference evidence="3" key="1">
    <citation type="submission" date="2023-06" db="EMBL/GenBank/DDBJ databases">
        <title>Genome-scale phylogeny and comparative genomics of the fungal order Sordariales.</title>
        <authorList>
            <consortium name="Lawrence Berkeley National Laboratory"/>
            <person name="Hensen N."/>
            <person name="Bonometti L."/>
            <person name="Westerberg I."/>
            <person name="Brannstrom I.O."/>
            <person name="Guillou S."/>
            <person name="Cros-Aarteil S."/>
            <person name="Calhoun S."/>
            <person name="Haridas S."/>
            <person name="Kuo A."/>
            <person name="Mondo S."/>
            <person name="Pangilinan J."/>
            <person name="Riley R."/>
            <person name="Labutti K."/>
            <person name="Andreopoulos B."/>
            <person name="Lipzen A."/>
            <person name="Chen C."/>
            <person name="Yanf M."/>
            <person name="Daum C."/>
            <person name="Ng V."/>
            <person name="Clum A."/>
            <person name="Steindorff A."/>
            <person name="Ohm R."/>
            <person name="Martin F."/>
            <person name="Silar P."/>
            <person name="Natvig D."/>
            <person name="Lalanne C."/>
            <person name="Gautier V."/>
            <person name="Ament-Velasquez S.L."/>
            <person name="Kruys A."/>
            <person name="Hutchinson M.I."/>
            <person name="Powell A.J."/>
            <person name="Barry K."/>
            <person name="Miller A.N."/>
            <person name="Grigoriev I.V."/>
            <person name="Debuchy R."/>
            <person name="Gladieux P."/>
            <person name="Thoren M.H."/>
            <person name="Johannesson H."/>
        </authorList>
    </citation>
    <scope>NUCLEOTIDE SEQUENCE</scope>
    <source>
        <strain evidence="3">CBS 606.72</strain>
    </source>
</reference>
<feature type="compositionally biased region" description="Basic and acidic residues" evidence="1">
    <location>
        <begin position="103"/>
        <end position="112"/>
    </location>
</feature>
<dbReference type="EMBL" id="JAULSU010000001">
    <property type="protein sequence ID" value="KAK0633998.1"/>
    <property type="molecule type" value="Genomic_DNA"/>
</dbReference>
<proteinExistence type="predicted"/>
<dbReference type="AlphaFoldDB" id="A0AA40CE23"/>
<keyword evidence="4" id="KW-1185">Reference proteome</keyword>
<sequence>MTLLVKTYIMMTSPQDVDSNTRPRTLKYKLRDWFNLCRYQAMPFPEDLESKTGMFLDWKKGDWNPKGGCMNFIWEASIARDDAAGAFFRVLILRPAQASTTHDDASAYHDDASPAGLQGSAAHDKASPPTAIAEFPQFRWFPREIRDAIWNFAIRSKGKRGAHYFTLFSRKYATEKQREEWSKYLVLSKSIRPEVSLAAPTLPDGWQFPSSYRRVSEPSWYRDNCSTYIVDSGLWTACKESREAMVKHFRRTELFQIRRPLRRPGYTEVETIFSPPLNVRFGDQNTPTYFTVYPMSDLFIIQESNLHGLFLNGLFNTMSLLYQSSDAFLGHIAFELGPYNKNEREKYFSEQRIKWLLESLSLQSLERFTPVLPSASRIIQVESDGDSNGGEGSDDSDKASGIVRRAAPTYLWLIDRTLPLDTENLVGEAERFVFYGNDCRYVEVEHEADFQGHPVLDSEMFRNKIMYLVARQGAVDPEGSVRWSYDRIGILRCEPWTR</sequence>
<name>A0AA40CE23_9PEZI</name>
<protein>
    <recommendedName>
        <fullName evidence="2">2EXR domain-containing protein</fullName>
    </recommendedName>
</protein>
<dbReference type="InterPro" id="IPR045518">
    <property type="entry name" value="2EXR"/>
</dbReference>
<evidence type="ECO:0000256" key="1">
    <source>
        <dbReference type="SAM" id="MobiDB-lite"/>
    </source>
</evidence>
<feature type="region of interest" description="Disordered" evidence="1">
    <location>
        <begin position="103"/>
        <end position="126"/>
    </location>
</feature>